<protein>
    <submittedName>
        <fullName evidence="7">Translation initiation factor IF-2</fullName>
    </submittedName>
</protein>
<dbReference type="Pfam" id="PF22042">
    <property type="entry name" value="EF-G_D2"/>
    <property type="match status" value="1"/>
</dbReference>
<dbReference type="NCBIfam" id="TIGR00231">
    <property type="entry name" value="small_GTP"/>
    <property type="match status" value="1"/>
</dbReference>
<keyword evidence="2 7" id="KW-0396">Initiation factor</keyword>
<dbReference type="GO" id="GO:0003743">
    <property type="term" value="F:translation initiation factor activity"/>
    <property type="evidence" value="ECO:0007669"/>
    <property type="project" value="UniProtKB-KW"/>
</dbReference>
<dbReference type="Gene3D" id="3.40.50.10050">
    <property type="entry name" value="Translation initiation factor IF- 2, domain 3"/>
    <property type="match status" value="1"/>
</dbReference>
<dbReference type="GO" id="GO:0003924">
    <property type="term" value="F:GTPase activity"/>
    <property type="evidence" value="ECO:0007669"/>
    <property type="project" value="InterPro"/>
</dbReference>
<dbReference type="PROSITE" id="PS51722">
    <property type="entry name" value="G_TR_2"/>
    <property type="match status" value="1"/>
</dbReference>
<reference evidence="7 8" key="1">
    <citation type="journal article" date="2015" name="Nature">
        <title>rRNA introns, odd ribosomes, and small enigmatic genomes across a large radiation of phyla.</title>
        <authorList>
            <person name="Brown C.T."/>
            <person name="Hug L.A."/>
            <person name="Thomas B.C."/>
            <person name="Sharon I."/>
            <person name="Castelle C.J."/>
            <person name="Singh A."/>
            <person name="Wilkins M.J."/>
            <person name="Williams K.H."/>
            <person name="Banfield J.F."/>
        </authorList>
    </citation>
    <scope>NUCLEOTIDE SEQUENCE [LARGE SCALE GENOMIC DNA]</scope>
</reference>
<dbReference type="Pfam" id="PF00009">
    <property type="entry name" value="GTP_EFTU"/>
    <property type="match status" value="1"/>
</dbReference>
<evidence type="ECO:0000259" key="6">
    <source>
        <dbReference type="PROSITE" id="PS51722"/>
    </source>
</evidence>
<dbReference type="SUPFAM" id="SSF52540">
    <property type="entry name" value="P-loop containing nucleoside triphosphate hydrolases"/>
    <property type="match status" value="1"/>
</dbReference>
<keyword evidence="3" id="KW-0547">Nucleotide-binding</keyword>
<organism evidence="7 8">
    <name type="scientific">Candidatus Roizmanbacteria bacterium GW2011_GWC2_41_7</name>
    <dbReference type="NCBI Taxonomy" id="1618487"/>
    <lineage>
        <taxon>Bacteria</taxon>
        <taxon>Candidatus Roizmaniibacteriota</taxon>
    </lineage>
</organism>
<dbReference type="CDD" id="cd01887">
    <property type="entry name" value="IF2_eIF5B"/>
    <property type="match status" value="1"/>
</dbReference>
<evidence type="ECO:0000256" key="3">
    <source>
        <dbReference type="ARBA" id="ARBA00022741"/>
    </source>
</evidence>
<dbReference type="Gene3D" id="3.40.50.300">
    <property type="entry name" value="P-loop containing nucleotide triphosphate hydrolases"/>
    <property type="match status" value="1"/>
</dbReference>
<keyword evidence="4" id="KW-0648">Protein biosynthesis</keyword>
<dbReference type="PANTHER" id="PTHR43381">
    <property type="entry name" value="TRANSLATION INITIATION FACTOR IF-2-RELATED"/>
    <property type="match status" value="1"/>
</dbReference>
<dbReference type="InterPro" id="IPR000795">
    <property type="entry name" value="T_Tr_GTP-bd_dom"/>
</dbReference>
<dbReference type="InterPro" id="IPR009000">
    <property type="entry name" value="Transl_B-barrel_sf"/>
</dbReference>
<dbReference type="PANTHER" id="PTHR43381:SF4">
    <property type="entry name" value="EUKARYOTIC TRANSLATION INITIATION FACTOR 5B"/>
    <property type="match status" value="1"/>
</dbReference>
<keyword evidence="5" id="KW-0342">GTP-binding</keyword>
<dbReference type="PATRIC" id="fig|1618487.3.peg.1089"/>
<dbReference type="GO" id="GO:0005737">
    <property type="term" value="C:cytoplasm"/>
    <property type="evidence" value="ECO:0007669"/>
    <property type="project" value="TreeGrafter"/>
</dbReference>
<dbReference type="InterPro" id="IPR053905">
    <property type="entry name" value="EF-G-like_DII"/>
</dbReference>
<evidence type="ECO:0000313" key="8">
    <source>
        <dbReference type="Proteomes" id="UP000034371"/>
    </source>
</evidence>
<dbReference type="InterPro" id="IPR015760">
    <property type="entry name" value="TIF_IF2"/>
</dbReference>
<dbReference type="InterPro" id="IPR023115">
    <property type="entry name" value="TIF_IF2_dom3"/>
</dbReference>
<dbReference type="GO" id="GO:0005525">
    <property type="term" value="F:GTP binding"/>
    <property type="evidence" value="ECO:0007669"/>
    <property type="project" value="UniProtKB-KW"/>
</dbReference>
<accession>A0A0G0X3E5</accession>
<dbReference type="SUPFAM" id="SSF52156">
    <property type="entry name" value="Initiation factor IF2/eIF5b, domain 3"/>
    <property type="match status" value="1"/>
</dbReference>
<dbReference type="EMBL" id="LCBY01000099">
    <property type="protein sequence ID" value="KKS18927.1"/>
    <property type="molecule type" value="Genomic_DNA"/>
</dbReference>
<evidence type="ECO:0000256" key="4">
    <source>
        <dbReference type="ARBA" id="ARBA00022917"/>
    </source>
</evidence>
<dbReference type="Proteomes" id="UP000034371">
    <property type="component" value="Unassembled WGS sequence"/>
</dbReference>
<dbReference type="InterPro" id="IPR005225">
    <property type="entry name" value="Small_GTP-bd"/>
</dbReference>
<dbReference type="AlphaFoldDB" id="A0A0G0X3E5"/>
<comment type="similarity">
    <text evidence="1">Belongs to the TRAFAC class translation factor GTPase superfamily. Classic translation factor GTPase family. IF-2 subfamily.</text>
</comment>
<evidence type="ECO:0000313" key="7">
    <source>
        <dbReference type="EMBL" id="KKS18927.1"/>
    </source>
</evidence>
<comment type="caution">
    <text evidence="7">The sequence shown here is derived from an EMBL/GenBank/DDBJ whole genome shotgun (WGS) entry which is preliminary data.</text>
</comment>
<gene>
    <name evidence="7" type="ORF">UU78_C0099G0007</name>
</gene>
<feature type="domain" description="Tr-type G" evidence="6">
    <location>
        <begin position="12"/>
        <end position="165"/>
    </location>
</feature>
<evidence type="ECO:0000256" key="1">
    <source>
        <dbReference type="ARBA" id="ARBA00007733"/>
    </source>
</evidence>
<dbReference type="InterPro" id="IPR036925">
    <property type="entry name" value="TIF_IF2_dom3_sf"/>
</dbReference>
<sequence>MVQNTPQSNIVTRPPVVVVMGHVDHGKSSLLEAIKGLKITAKESGGITQHIGAYEVEHQGKKITFLDTPGHEAFSADAEESVKPQTKEAILHIQKSGIPMIVAINKIDKPGADPEKVKRELMQSNVLVESLGGKIPQVLTSAKEKKGLNELLEIILLVAEMEDLKGDIQKPAEGVVVESYLDNQRGPIATVLLRDGILKKGDIIAAYPALGKVKSIEDFQGVPREEGLPSMPCVVNGFEVVPQVGEKFEVYPDIESAQKHLEKKEKRLDGFGMTLIEKDMRVLNLVLKADVQGSVEAILEVLKGLPQEKVVLRVLKGEAGEIQEGDVRLAKDGKAKIIGFRVKTNVIAKNLAERENVSITTFDVIYHLAQGVRVLMERRAAPEKVKTDLGKLKVLIVFLTEKNRQIVGGKIIEGEIKKGTQIEVLRENEVVGRGRPINLQKNKKDIERAVKGDECGVLYEGDVKIEQGDVLQIYLEEKKKVELEF</sequence>
<evidence type="ECO:0000256" key="2">
    <source>
        <dbReference type="ARBA" id="ARBA00022540"/>
    </source>
</evidence>
<dbReference type="SUPFAM" id="SSF50447">
    <property type="entry name" value="Translation proteins"/>
    <property type="match status" value="2"/>
</dbReference>
<evidence type="ECO:0000256" key="5">
    <source>
        <dbReference type="ARBA" id="ARBA00023134"/>
    </source>
</evidence>
<dbReference type="Pfam" id="PF11987">
    <property type="entry name" value="IF-2"/>
    <property type="match status" value="1"/>
</dbReference>
<proteinExistence type="inferred from homology"/>
<dbReference type="Gene3D" id="2.40.30.10">
    <property type="entry name" value="Translation factors"/>
    <property type="match status" value="2"/>
</dbReference>
<name>A0A0G0X3E5_9BACT</name>
<dbReference type="InterPro" id="IPR027417">
    <property type="entry name" value="P-loop_NTPase"/>
</dbReference>
<dbReference type="FunFam" id="3.40.50.10050:FF:000001">
    <property type="entry name" value="Translation initiation factor IF-2"/>
    <property type="match status" value="1"/>
</dbReference>